<reference evidence="3" key="1">
    <citation type="submission" date="2016-01" db="EMBL/GenBank/DDBJ databases">
        <authorList>
            <person name="Gamez R.M."/>
            <person name="Rodriguez F."/>
            <person name="Bernal J.F."/>
            <person name="Agarwala R."/>
            <person name="Landsman D."/>
            <person name="Marino-Ramirez L."/>
        </authorList>
    </citation>
    <scope>NUCLEOTIDE SEQUENCE [LARGE SCALE GENOMIC DNA]</scope>
    <source>
        <strain evidence="3">Ps006</strain>
    </source>
</reference>
<dbReference type="Gene3D" id="2.60.40.4150">
    <property type="entry name" value="Type VI secretion system, lipoprotein SciN"/>
    <property type="match status" value="1"/>
</dbReference>
<accession>A0A109FQJ2</accession>
<feature type="chain" id="PRO_5007134911" evidence="1">
    <location>
        <begin position="24"/>
        <end position="161"/>
    </location>
</feature>
<protein>
    <submittedName>
        <fullName evidence="2">Type VI secretion protein</fullName>
    </submittedName>
</protein>
<dbReference type="RefSeq" id="WP_060752590.1">
    <property type="nucleotide sequence ID" value="NZ_LRMR01000003.1"/>
</dbReference>
<dbReference type="PANTHER" id="PTHR37625:SF4">
    <property type="entry name" value="OUTER MEMBRANE LIPOPROTEIN"/>
    <property type="match status" value="1"/>
</dbReference>
<sequence>MHRTPLRFMLCLCSLLAGCTALSPLSTLTKLDVVLTATEQVNPDLHDRPSPVMVHLIELRHAVAFENADFFSLYNHAEQVLPKDWVSSEEIELRPGDRLALKLSVRPESRFVGVLAAYRDLPHVQWRLLLPVTPRHLNRADLVLDKAGVRIAGPLSGTEMQ</sequence>
<dbReference type="PROSITE" id="PS51257">
    <property type="entry name" value="PROKAR_LIPOPROTEIN"/>
    <property type="match status" value="1"/>
</dbReference>
<dbReference type="PANTHER" id="PTHR37625">
    <property type="entry name" value="OUTER MEMBRANE LIPOPROTEIN-RELATED"/>
    <property type="match status" value="1"/>
</dbReference>
<comment type="caution">
    <text evidence="2">The sequence shown here is derived from an EMBL/GenBank/DDBJ whole genome shotgun (WGS) entry which is preliminary data.</text>
</comment>
<evidence type="ECO:0000256" key="1">
    <source>
        <dbReference type="SAM" id="SignalP"/>
    </source>
</evidence>
<evidence type="ECO:0000313" key="2">
    <source>
        <dbReference type="EMBL" id="KWU52647.1"/>
    </source>
</evidence>
<dbReference type="Proteomes" id="UP000067111">
    <property type="component" value="Unassembled WGS sequence"/>
</dbReference>
<evidence type="ECO:0000313" key="3">
    <source>
        <dbReference type="Proteomes" id="UP000067111"/>
    </source>
</evidence>
<gene>
    <name evidence="2" type="ORF">AWV77_01930</name>
</gene>
<dbReference type="OrthoDB" id="5471061at2"/>
<name>A0A109FQJ2_9PSED</name>
<dbReference type="NCBIfam" id="TIGR03352">
    <property type="entry name" value="VI_chp_3"/>
    <property type="match status" value="1"/>
</dbReference>
<dbReference type="InterPro" id="IPR017734">
    <property type="entry name" value="T6SS_SciN"/>
</dbReference>
<dbReference type="InterPro" id="IPR038706">
    <property type="entry name" value="Type_VI_SciN-like_sf"/>
</dbReference>
<organism evidence="2 3">
    <name type="scientific">Pseudomonas palleroniana</name>
    <dbReference type="NCBI Taxonomy" id="191390"/>
    <lineage>
        <taxon>Bacteria</taxon>
        <taxon>Pseudomonadati</taxon>
        <taxon>Pseudomonadota</taxon>
        <taxon>Gammaproteobacteria</taxon>
        <taxon>Pseudomonadales</taxon>
        <taxon>Pseudomonadaceae</taxon>
        <taxon>Pseudomonas</taxon>
    </lineage>
</organism>
<dbReference type="AlphaFoldDB" id="A0A109FQJ2"/>
<feature type="signal peptide" evidence="1">
    <location>
        <begin position="1"/>
        <end position="23"/>
    </location>
</feature>
<dbReference type="Pfam" id="PF12790">
    <property type="entry name" value="T6SS-SciN"/>
    <property type="match status" value="1"/>
</dbReference>
<dbReference type="EMBL" id="LRMR01000003">
    <property type="protein sequence ID" value="KWU52647.1"/>
    <property type="molecule type" value="Genomic_DNA"/>
</dbReference>
<proteinExistence type="predicted"/>
<keyword evidence="1" id="KW-0732">Signal</keyword>